<protein>
    <submittedName>
        <fullName evidence="1">Uncharacterized protein</fullName>
    </submittedName>
</protein>
<accession>A0ACC2DCA7</accession>
<name>A0ACC2DCA7_DIPCM</name>
<reference evidence="2" key="1">
    <citation type="journal article" date="2024" name="Proc. Natl. Acad. Sci. U.S.A.">
        <title>Extraordinary preservation of gene collinearity over three hundred million years revealed in homosporous lycophytes.</title>
        <authorList>
            <person name="Li C."/>
            <person name="Wickell D."/>
            <person name="Kuo L.Y."/>
            <person name="Chen X."/>
            <person name="Nie B."/>
            <person name="Liao X."/>
            <person name="Peng D."/>
            <person name="Ji J."/>
            <person name="Jenkins J."/>
            <person name="Williams M."/>
            <person name="Shu S."/>
            <person name="Plott C."/>
            <person name="Barry K."/>
            <person name="Rajasekar S."/>
            <person name="Grimwood J."/>
            <person name="Han X."/>
            <person name="Sun S."/>
            <person name="Hou Z."/>
            <person name="He W."/>
            <person name="Dai G."/>
            <person name="Sun C."/>
            <person name="Schmutz J."/>
            <person name="Leebens-Mack J.H."/>
            <person name="Li F.W."/>
            <person name="Wang L."/>
        </authorList>
    </citation>
    <scope>NUCLEOTIDE SEQUENCE [LARGE SCALE GENOMIC DNA]</scope>
    <source>
        <strain evidence="2">cv. PW_Plant_1</strain>
    </source>
</reference>
<dbReference type="EMBL" id="CM055097">
    <property type="protein sequence ID" value="KAJ7551765.1"/>
    <property type="molecule type" value="Genomic_DNA"/>
</dbReference>
<comment type="caution">
    <text evidence="1">The sequence shown here is derived from an EMBL/GenBank/DDBJ whole genome shotgun (WGS) entry which is preliminary data.</text>
</comment>
<proteinExistence type="predicted"/>
<evidence type="ECO:0000313" key="1">
    <source>
        <dbReference type="EMBL" id="KAJ7551765.1"/>
    </source>
</evidence>
<keyword evidence="2" id="KW-1185">Reference proteome</keyword>
<evidence type="ECO:0000313" key="2">
    <source>
        <dbReference type="Proteomes" id="UP001162992"/>
    </source>
</evidence>
<organism evidence="1 2">
    <name type="scientific">Diphasiastrum complanatum</name>
    <name type="common">Issler's clubmoss</name>
    <name type="synonym">Lycopodium complanatum</name>
    <dbReference type="NCBI Taxonomy" id="34168"/>
    <lineage>
        <taxon>Eukaryota</taxon>
        <taxon>Viridiplantae</taxon>
        <taxon>Streptophyta</taxon>
        <taxon>Embryophyta</taxon>
        <taxon>Tracheophyta</taxon>
        <taxon>Lycopodiopsida</taxon>
        <taxon>Lycopodiales</taxon>
        <taxon>Lycopodiaceae</taxon>
        <taxon>Lycopodioideae</taxon>
        <taxon>Diphasiastrum</taxon>
    </lineage>
</organism>
<dbReference type="Proteomes" id="UP001162992">
    <property type="component" value="Chromosome 6"/>
</dbReference>
<sequence length="124" mass="14093">MPRSIYRENTKPTASPWPSAAIFLQFQTCQYCDRLSTTSLHTFWSCVRSNRSVSDLYAAYRLSAALHYLLHVAIWVRLSATTLSGSASPRWSPLRPVCKLPLFTELLILPTICDKVWLITCSLI</sequence>
<gene>
    <name evidence="1" type="ORF">O6H91_06G027600</name>
</gene>